<dbReference type="PANTHER" id="PTHR45453:SF1">
    <property type="entry name" value="PHOSPHATE REGULON SENSOR PROTEIN PHOR"/>
    <property type="match status" value="1"/>
</dbReference>
<feature type="transmembrane region" description="Helical" evidence="7">
    <location>
        <begin position="121"/>
        <end position="140"/>
    </location>
</feature>
<comment type="catalytic activity">
    <reaction evidence="1">
        <text>ATP + protein L-histidine = ADP + protein N-phospho-L-histidine.</text>
        <dbReference type="EC" id="2.7.13.3"/>
    </reaction>
</comment>
<dbReference type="EC" id="2.7.13.3" evidence="2"/>
<dbReference type="PANTHER" id="PTHR45453">
    <property type="entry name" value="PHOSPHATE REGULON SENSOR PROTEIN PHOR"/>
    <property type="match status" value="1"/>
</dbReference>
<name>A0ABU5VW25_9BACT</name>
<keyword evidence="10" id="KW-1185">Reference proteome</keyword>
<dbReference type="SMART" id="SM00387">
    <property type="entry name" value="HATPase_c"/>
    <property type="match status" value="1"/>
</dbReference>
<keyword evidence="9" id="KW-0547">Nucleotide-binding</keyword>
<dbReference type="InterPro" id="IPR004358">
    <property type="entry name" value="Sig_transdc_His_kin-like_C"/>
</dbReference>
<feature type="transmembrane region" description="Helical" evidence="7">
    <location>
        <begin position="39"/>
        <end position="59"/>
    </location>
</feature>
<feature type="transmembrane region" description="Helical" evidence="7">
    <location>
        <begin position="152"/>
        <end position="171"/>
    </location>
</feature>
<evidence type="ECO:0000259" key="8">
    <source>
        <dbReference type="PROSITE" id="PS50109"/>
    </source>
</evidence>
<dbReference type="EMBL" id="JAYGJQ010000002">
    <property type="protein sequence ID" value="MEA9357246.1"/>
    <property type="molecule type" value="Genomic_DNA"/>
</dbReference>
<keyword evidence="6" id="KW-0902">Two-component regulatory system</keyword>
<dbReference type="Pfam" id="PF16927">
    <property type="entry name" value="HisKA_7TM"/>
    <property type="match status" value="1"/>
</dbReference>
<keyword evidence="9" id="KW-0067">ATP-binding</keyword>
<keyword evidence="7" id="KW-0472">Membrane</keyword>
<dbReference type="Pfam" id="PF02518">
    <property type="entry name" value="HATPase_c"/>
    <property type="match status" value="1"/>
</dbReference>
<dbReference type="PRINTS" id="PR00344">
    <property type="entry name" value="BCTRLSENSOR"/>
</dbReference>
<evidence type="ECO:0000256" key="4">
    <source>
        <dbReference type="ARBA" id="ARBA00022679"/>
    </source>
</evidence>
<keyword evidence="7" id="KW-0812">Transmembrane</keyword>
<feature type="domain" description="Histidine kinase" evidence="8">
    <location>
        <begin position="322"/>
        <end position="537"/>
    </location>
</feature>
<evidence type="ECO:0000256" key="5">
    <source>
        <dbReference type="ARBA" id="ARBA00022777"/>
    </source>
</evidence>
<organism evidence="9 10">
    <name type="scientific">Bacteriovorax antarcticus</name>
    <dbReference type="NCBI Taxonomy" id="3088717"/>
    <lineage>
        <taxon>Bacteria</taxon>
        <taxon>Pseudomonadati</taxon>
        <taxon>Bdellovibrionota</taxon>
        <taxon>Bacteriovoracia</taxon>
        <taxon>Bacteriovoracales</taxon>
        <taxon>Bacteriovoracaceae</taxon>
        <taxon>Bacteriovorax</taxon>
    </lineage>
</organism>
<feature type="transmembrane region" description="Helical" evidence="7">
    <location>
        <begin position="177"/>
        <end position="196"/>
    </location>
</feature>
<dbReference type="Gene3D" id="3.30.565.10">
    <property type="entry name" value="Histidine kinase-like ATPase, C-terminal domain"/>
    <property type="match status" value="1"/>
</dbReference>
<dbReference type="InterPro" id="IPR005467">
    <property type="entry name" value="His_kinase_dom"/>
</dbReference>
<evidence type="ECO:0000256" key="7">
    <source>
        <dbReference type="SAM" id="Phobius"/>
    </source>
</evidence>
<feature type="transmembrane region" description="Helical" evidence="7">
    <location>
        <begin position="7"/>
        <end position="27"/>
    </location>
</feature>
<protein>
    <recommendedName>
        <fullName evidence="2">histidine kinase</fullName>
        <ecNumber evidence="2">2.7.13.3</ecNumber>
    </recommendedName>
</protein>
<evidence type="ECO:0000256" key="3">
    <source>
        <dbReference type="ARBA" id="ARBA00022553"/>
    </source>
</evidence>
<dbReference type="RefSeq" id="WP_323578342.1">
    <property type="nucleotide sequence ID" value="NZ_JAYGJQ010000002.1"/>
</dbReference>
<evidence type="ECO:0000256" key="6">
    <source>
        <dbReference type="ARBA" id="ARBA00023012"/>
    </source>
</evidence>
<evidence type="ECO:0000256" key="1">
    <source>
        <dbReference type="ARBA" id="ARBA00000085"/>
    </source>
</evidence>
<dbReference type="InterPro" id="IPR036890">
    <property type="entry name" value="HATPase_C_sf"/>
</dbReference>
<evidence type="ECO:0000256" key="2">
    <source>
        <dbReference type="ARBA" id="ARBA00012438"/>
    </source>
</evidence>
<feature type="transmembrane region" description="Helical" evidence="7">
    <location>
        <begin position="71"/>
        <end position="90"/>
    </location>
</feature>
<evidence type="ECO:0000313" key="9">
    <source>
        <dbReference type="EMBL" id="MEA9357246.1"/>
    </source>
</evidence>
<dbReference type="Gene3D" id="3.30.450.20">
    <property type="entry name" value="PAS domain"/>
    <property type="match status" value="1"/>
</dbReference>
<dbReference type="SUPFAM" id="SSF55874">
    <property type="entry name" value="ATPase domain of HSP90 chaperone/DNA topoisomerase II/histidine kinase"/>
    <property type="match status" value="1"/>
</dbReference>
<dbReference type="Proteomes" id="UP001302274">
    <property type="component" value="Unassembled WGS sequence"/>
</dbReference>
<gene>
    <name evidence="9" type="ORF">SHI21_13560</name>
</gene>
<keyword evidence="7" id="KW-1133">Transmembrane helix</keyword>
<dbReference type="PROSITE" id="PS50109">
    <property type="entry name" value="HIS_KIN"/>
    <property type="match status" value="1"/>
</dbReference>
<dbReference type="InterPro" id="IPR050351">
    <property type="entry name" value="BphY/WalK/GraS-like"/>
</dbReference>
<keyword evidence="5" id="KW-0418">Kinase</keyword>
<reference evidence="9 10" key="1">
    <citation type="submission" date="2023-11" db="EMBL/GenBank/DDBJ databases">
        <title>A Novel Polar Bacteriovorax (B. antarcticus) Isolated from the Biocrust in Antarctica.</title>
        <authorList>
            <person name="Mun W."/>
            <person name="Choi S.Y."/>
            <person name="Mitchell R.J."/>
        </authorList>
    </citation>
    <scope>NUCLEOTIDE SEQUENCE [LARGE SCALE GENOMIC DNA]</scope>
    <source>
        <strain evidence="9 10">PP10</strain>
    </source>
</reference>
<accession>A0ABU5VW25</accession>
<dbReference type="InterPro" id="IPR031621">
    <property type="entry name" value="HisKA_7TM"/>
</dbReference>
<keyword evidence="4" id="KW-0808">Transferase</keyword>
<sequence>MPSIRWLTILVSSFCVVSFCTLGVYIARDIETQIIFSRMRFLTLGLLAPSWLMFLSSIYQKPKWLQRPITSLIIFTPGLISTVLTIVPSWRDYILKDFSSLRIDQFTVLQFDNGTWFQYHYFWAMFLVAASLALGVYLFFKEKGLRRHQIIILTVCSVLAAAVDIYCVLFNPPMRWLMLASGTFFISLLGIIFSTVKLKLLNVTTLALGRVFQEFPDPVIVIDGDKRIRMANKTSGRFFDLNNLPGRKICEALPQINLVEGEIALLDHNGEKHFFNLSLEKLETDVEHSSGQVIFFRQITVQKSIEKRLNENLEFKARLLSLITHDFMGQIEAQTLVSASLHEDVIDSSMKEKIDLLTTSTSASQGFMENVLSWVKSQKDNFEVINKDFEWNTLVKECIEEQSSLCKMKNIKIDFQSDSWPLIGQGDSNMLASVIRNLLTNAIRATNNAQSIKVNLYSSNQVVKVEIIDRGVGMNEDVLQKIRNLSSSFIFVNENQSEFGSFGIGLMIVKHFLSLHRGELFIESTLNQGTVVSFEIK</sequence>
<dbReference type="InterPro" id="IPR003594">
    <property type="entry name" value="HATPase_dom"/>
</dbReference>
<proteinExistence type="predicted"/>
<comment type="caution">
    <text evidence="9">The sequence shown here is derived from an EMBL/GenBank/DDBJ whole genome shotgun (WGS) entry which is preliminary data.</text>
</comment>
<evidence type="ECO:0000313" key="10">
    <source>
        <dbReference type="Proteomes" id="UP001302274"/>
    </source>
</evidence>
<dbReference type="GO" id="GO:0005524">
    <property type="term" value="F:ATP binding"/>
    <property type="evidence" value="ECO:0007669"/>
    <property type="project" value="UniProtKB-KW"/>
</dbReference>
<keyword evidence="3" id="KW-0597">Phosphoprotein</keyword>